<dbReference type="InterPro" id="IPR036179">
    <property type="entry name" value="Ig-like_dom_sf"/>
</dbReference>
<keyword evidence="4" id="KW-1185">Reference proteome</keyword>
<dbReference type="AlphaFoldDB" id="A0A6G0ZNI1"/>
<dbReference type="InterPro" id="IPR003599">
    <property type="entry name" value="Ig_sub"/>
</dbReference>
<sequence length="115" mass="12839">MTLYLKKTFTSVPYSVSVETDRNVELRCLPPEGVPPPRVYWLRNNVPIEPDNNMIVSSEGNLLIGQARLQDTANYTCVAENVAAKRLSDPALLTVYGKFSFASITLLRYACMPRG</sequence>
<protein>
    <submittedName>
        <fullName evidence="3">Netrin receptor UNC5B-like isoform X1</fullName>
    </submittedName>
</protein>
<dbReference type="SMART" id="SM00409">
    <property type="entry name" value="IG"/>
    <property type="match status" value="1"/>
</dbReference>
<dbReference type="SMART" id="SM00408">
    <property type="entry name" value="IGc2"/>
    <property type="match status" value="1"/>
</dbReference>
<dbReference type="PANTHER" id="PTHR10075:SF100">
    <property type="entry name" value="FASCICLIN-2"/>
    <property type="match status" value="1"/>
</dbReference>
<keyword evidence="3" id="KW-0675">Receptor</keyword>
<dbReference type="GO" id="GO:0005886">
    <property type="term" value="C:plasma membrane"/>
    <property type="evidence" value="ECO:0007669"/>
    <property type="project" value="TreeGrafter"/>
</dbReference>
<dbReference type="Proteomes" id="UP000478052">
    <property type="component" value="Unassembled WGS sequence"/>
</dbReference>
<organism evidence="3 4">
    <name type="scientific">Aphis craccivora</name>
    <name type="common">Cowpea aphid</name>
    <dbReference type="NCBI Taxonomy" id="307492"/>
    <lineage>
        <taxon>Eukaryota</taxon>
        <taxon>Metazoa</taxon>
        <taxon>Ecdysozoa</taxon>
        <taxon>Arthropoda</taxon>
        <taxon>Hexapoda</taxon>
        <taxon>Insecta</taxon>
        <taxon>Pterygota</taxon>
        <taxon>Neoptera</taxon>
        <taxon>Paraneoptera</taxon>
        <taxon>Hemiptera</taxon>
        <taxon>Sternorrhyncha</taxon>
        <taxon>Aphidomorpha</taxon>
        <taxon>Aphidoidea</taxon>
        <taxon>Aphididae</taxon>
        <taxon>Aphidini</taxon>
        <taxon>Aphis</taxon>
        <taxon>Aphis</taxon>
    </lineage>
</organism>
<name>A0A6G0ZNI1_APHCR</name>
<dbReference type="PROSITE" id="PS50835">
    <property type="entry name" value="IG_LIKE"/>
    <property type="match status" value="1"/>
</dbReference>
<evidence type="ECO:0000256" key="1">
    <source>
        <dbReference type="ARBA" id="ARBA00023319"/>
    </source>
</evidence>
<evidence type="ECO:0000259" key="2">
    <source>
        <dbReference type="PROSITE" id="PS50835"/>
    </source>
</evidence>
<dbReference type="OrthoDB" id="5973910at2759"/>
<reference evidence="3 4" key="1">
    <citation type="submission" date="2019-08" db="EMBL/GenBank/DDBJ databases">
        <title>Whole genome of Aphis craccivora.</title>
        <authorList>
            <person name="Voronova N.V."/>
            <person name="Shulinski R.S."/>
            <person name="Bandarenka Y.V."/>
            <person name="Zhorov D.G."/>
            <person name="Warner D."/>
        </authorList>
    </citation>
    <scope>NUCLEOTIDE SEQUENCE [LARGE SCALE GENOMIC DNA]</scope>
    <source>
        <strain evidence="3">180601</strain>
        <tissue evidence="3">Whole Body</tissue>
    </source>
</reference>
<comment type="caution">
    <text evidence="3">The sequence shown here is derived from an EMBL/GenBank/DDBJ whole genome shotgun (WGS) entry which is preliminary data.</text>
</comment>
<dbReference type="GO" id="GO:0007156">
    <property type="term" value="P:homophilic cell adhesion via plasma membrane adhesion molecules"/>
    <property type="evidence" value="ECO:0007669"/>
    <property type="project" value="TreeGrafter"/>
</dbReference>
<dbReference type="InterPro" id="IPR013783">
    <property type="entry name" value="Ig-like_fold"/>
</dbReference>
<evidence type="ECO:0000313" key="4">
    <source>
        <dbReference type="Proteomes" id="UP000478052"/>
    </source>
</evidence>
<evidence type="ECO:0000313" key="3">
    <source>
        <dbReference type="EMBL" id="KAF0772399.1"/>
    </source>
</evidence>
<dbReference type="GO" id="GO:0030424">
    <property type="term" value="C:axon"/>
    <property type="evidence" value="ECO:0007669"/>
    <property type="project" value="TreeGrafter"/>
</dbReference>
<dbReference type="EMBL" id="VUJU01000181">
    <property type="protein sequence ID" value="KAF0772399.1"/>
    <property type="molecule type" value="Genomic_DNA"/>
</dbReference>
<gene>
    <name evidence="3" type="ORF">FWK35_00004336</name>
</gene>
<dbReference type="GO" id="GO:0007411">
    <property type="term" value="P:axon guidance"/>
    <property type="evidence" value="ECO:0007669"/>
    <property type="project" value="TreeGrafter"/>
</dbReference>
<dbReference type="Gene3D" id="2.60.40.10">
    <property type="entry name" value="Immunoglobulins"/>
    <property type="match status" value="1"/>
</dbReference>
<dbReference type="SUPFAM" id="SSF48726">
    <property type="entry name" value="Immunoglobulin"/>
    <property type="match status" value="1"/>
</dbReference>
<accession>A0A6G0ZNI1</accession>
<keyword evidence="1" id="KW-0393">Immunoglobulin domain</keyword>
<feature type="domain" description="Ig-like" evidence="2">
    <location>
        <begin position="7"/>
        <end position="88"/>
    </location>
</feature>
<dbReference type="InterPro" id="IPR003598">
    <property type="entry name" value="Ig_sub2"/>
</dbReference>
<dbReference type="PANTHER" id="PTHR10075">
    <property type="entry name" value="BASIGIN RELATED"/>
    <property type="match status" value="1"/>
</dbReference>
<proteinExistence type="predicted"/>
<dbReference type="Pfam" id="PF13927">
    <property type="entry name" value="Ig_3"/>
    <property type="match status" value="1"/>
</dbReference>
<dbReference type="GO" id="GO:0098632">
    <property type="term" value="F:cell-cell adhesion mediator activity"/>
    <property type="evidence" value="ECO:0007669"/>
    <property type="project" value="TreeGrafter"/>
</dbReference>
<dbReference type="InterPro" id="IPR007110">
    <property type="entry name" value="Ig-like_dom"/>
</dbReference>
<dbReference type="GO" id="GO:0070593">
    <property type="term" value="P:dendrite self-avoidance"/>
    <property type="evidence" value="ECO:0007669"/>
    <property type="project" value="TreeGrafter"/>
</dbReference>